<dbReference type="GO" id="GO:0004222">
    <property type="term" value="F:metalloendopeptidase activity"/>
    <property type="evidence" value="ECO:0007669"/>
    <property type="project" value="InterPro"/>
</dbReference>
<dbReference type="InterPro" id="IPR021190">
    <property type="entry name" value="Pept_M10A"/>
</dbReference>
<evidence type="ECO:0000256" key="5">
    <source>
        <dbReference type="ARBA" id="ARBA00022670"/>
    </source>
</evidence>
<feature type="signal peptide" evidence="18">
    <location>
        <begin position="1"/>
        <end position="19"/>
    </location>
</feature>
<keyword evidence="9 16" id="KW-0862">Zinc</keyword>
<feature type="short sequence motif" description="Cysteine switch" evidence="17">
    <location>
        <begin position="88"/>
        <end position="95"/>
    </location>
</feature>
<dbReference type="PANTHER" id="PTHR10201">
    <property type="entry name" value="MATRIX METALLOPROTEINASE"/>
    <property type="match status" value="1"/>
</dbReference>
<feature type="binding site" description="in inhibited form" evidence="16">
    <location>
        <position position="90"/>
    </location>
    <ligand>
        <name>Zn(2+)</name>
        <dbReference type="ChEBI" id="CHEBI:29105"/>
        <label>2</label>
        <note>catalytic</note>
    </ligand>
</feature>
<dbReference type="CDD" id="cd04278">
    <property type="entry name" value="ZnMc_MMP"/>
    <property type="match status" value="1"/>
</dbReference>
<feature type="binding site" evidence="16">
    <location>
        <position position="154"/>
    </location>
    <ligand>
        <name>Ca(2+)</name>
        <dbReference type="ChEBI" id="CHEBI:29108"/>
        <label>2</label>
    </ligand>
</feature>
<dbReference type="Pfam" id="PF00413">
    <property type="entry name" value="Peptidase_M10"/>
    <property type="match status" value="1"/>
</dbReference>
<evidence type="ECO:0000256" key="7">
    <source>
        <dbReference type="ARBA" id="ARBA00022729"/>
    </source>
</evidence>
<feature type="binding site" evidence="16">
    <location>
        <position position="190"/>
    </location>
    <ligand>
        <name>Ca(2+)</name>
        <dbReference type="ChEBI" id="CHEBI:29108"/>
        <label>2</label>
    </ligand>
</feature>
<evidence type="ECO:0000259" key="19">
    <source>
        <dbReference type="SMART" id="SM00235"/>
    </source>
</evidence>
<feature type="binding site" evidence="16">
    <location>
        <position position="219"/>
    </location>
    <ligand>
        <name>Zn(2+)</name>
        <dbReference type="ChEBI" id="CHEBI:29105"/>
        <label>2</label>
        <note>catalytic</note>
    </ligand>
</feature>
<evidence type="ECO:0000256" key="14">
    <source>
        <dbReference type="ARBA" id="ARBA00023157"/>
    </source>
</evidence>
<evidence type="ECO:0000256" key="18">
    <source>
        <dbReference type="SAM" id="SignalP"/>
    </source>
</evidence>
<protein>
    <recommendedName>
        <fullName evidence="19">Peptidase metallopeptidase domain-containing protein</fullName>
    </recommendedName>
</protein>
<feature type="binding site" evidence="16">
    <location>
        <position position="197"/>
    </location>
    <ligand>
        <name>Ca(2+)</name>
        <dbReference type="ChEBI" id="CHEBI:29108"/>
        <label>1</label>
    </ligand>
</feature>
<keyword evidence="11" id="KW-0482">Metalloprotease</keyword>
<dbReference type="GO" id="GO:0031012">
    <property type="term" value="C:extracellular matrix"/>
    <property type="evidence" value="ECO:0007669"/>
    <property type="project" value="InterPro"/>
</dbReference>
<evidence type="ECO:0000256" key="4">
    <source>
        <dbReference type="ARBA" id="ARBA00022530"/>
    </source>
</evidence>
<keyword evidence="13" id="KW-0865">Zymogen</keyword>
<dbReference type="Pfam" id="PF01471">
    <property type="entry name" value="PG_binding_1"/>
    <property type="match status" value="1"/>
</dbReference>
<dbReference type="GeneTree" id="ENSGT00940000154907"/>
<evidence type="ECO:0000256" key="12">
    <source>
        <dbReference type="ARBA" id="ARBA00023105"/>
    </source>
</evidence>
<evidence type="ECO:0000256" key="11">
    <source>
        <dbReference type="ARBA" id="ARBA00023049"/>
    </source>
</evidence>
<evidence type="ECO:0000313" key="20">
    <source>
        <dbReference type="Ensembl" id="ENSAMXP00000040149.1"/>
    </source>
</evidence>
<dbReference type="SUPFAM" id="SSF47090">
    <property type="entry name" value="PGBD-like"/>
    <property type="match status" value="1"/>
</dbReference>
<feature type="binding site" evidence="16">
    <location>
        <position position="179"/>
    </location>
    <ligand>
        <name>Zn(2+)</name>
        <dbReference type="ChEBI" id="CHEBI:29105"/>
        <label>1</label>
    </ligand>
</feature>
<keyword evidence="6 16" id="KW-0479">Metal-binding</keyword>
<sequence length="279" mass="31011">MKTYFKLCVLVGLVVAVHSVPITRQANSDEAFAESYLKKFYNLAEPTARQAKTGANQMAQKIAEMQKFFGLNVTGNLDPKTMEAMKKPRCGVSDVARFSTFGTRWPRFQLTYRIENYTPDMSQAEVDNSIMRALQVWANVTPLRFTRINSGVADIMISFRRGAHGDNSPFDGPGRTLAHAFSPASGIGGDAHFDDDERFTFTSPNGFVLFIVAAHEFGHSLCLNHSNVPGALMFPSYSFRNPNTFVLPRDDVNGIQSLYGKHSMWCVGVYQCKGTVVIL</sequence>
<dbReference type="GO" id="GO:0006508">
    <property type="term" value="P:proteolysis"/>
    <property type="evidence" value="ECO:0007669"/>
    <property type="project" value="UniProtKB-KW"/>
</dbReference>
<dbReference type="AlphaFoldDB" id="A0A3B1JFQ9"/>
<evidence type="ECO:0000256" key="3">
    <source>
        <dbReference type="ARBA" id="ARBA00022525"/>
    </source>
</evidence>
<keyword evidence="10 16" id="KW-0106">Calcium</keyword>
<comment type="cofactor">
    <cofactor evidence="16">
        <name>Ca(2+)</name>
        <dbReference type="ChEBI" id="CHEBI:29108"/>
    </cofactor>
    <text evidence="16">Can bind about 5 Ca(2+) ions per subunit.</text>
</comment>
<keyword evidence="21" id="KW-1185">Reference proteome</keyword>
<dbReference type="InterPro" id="IPR006026">
    <property type="entry name" value="Peptidase_Metallo"/>
</dbReference>
<dbReference type="GO" id="GO:0030198">
    <property type="term" value="P:extracellular matrix organization"/>
    <property type="evidence" value="ECO:0007669"/>
    <property type="project" value="TreeGrafter"/>
</dbReference>
<feature type="binding site" evidence="16">
    <location>
        <position position="215"/>
    </location>
    <ligand>
        <name>Zn(2+)</name>
        <dbReference type="ChEBI" id="CHEBI:29105"/>
        <label>2</label>
        <note>catalytic</note>
    </ligand>
</feature>
<comment type="cofactor">
    <cofactor evidence="16">
        <name>Zn(2+)</name>
        <dbReference type="ChEBI" id="CHEBI:29105"/>
    </cofactor>
    <text evidence="16">Binds 2 Zn(2+) ions per subunit.</text>
</comment>
<reference evidence="21" key="1">
    <citation type="submission" date="2013-03" db="EMBL/GenBank/DDBJ databases">
        <authorList>
            <person name="Jeffery W."/>
            <person name="Warren W."/>
            <person name="Wilson R.K."/>
        </authorList>
    </citation>
    <scope>NUCLEOTIDE SEQUENCE</scope>
    <source>
        <strain evidence="21">female</strain>
    </source>
</reference>
<feature type="binding site" evidence="16">
    <location>
        <position position="164"/>
    </location>
    <ligand>
        <name>Zn(2+)</name>
        <dbReference type="ChEBI" id="CHEBI:29105"/>
        <label>1</label>
    </ligand>
</feature>
<accession>A0A3B1JFQ9</accession>
<dbReference type="GO" id="GO:0008270">
    <property type="term" value="F:zinc ion binding"/>
    <property type="evidence" value="ECO:0007669"/>
    <property type="project" value="InterPro"/>
</dbReference>
<evidence type="ECO:0000313" key="21">
    <source>
        <dbReference type="Proteomes" id="UP000018467"/>
    </source>
</evidence>
<reference evidence="20" key="4">
    <citation type="submission" date="2025-09" db="UniProtKB">
        <authorList>
            <consortium name="Ensembl"/>
        </authorList>
    </citation>
    <scope>IDENTIFICATION</scope>
</reference>
<evidence type="ECO:0000256" key="16">
    <source>
        <dbReference type="PIRSR" id="PIRSR621190-2"/>
    </source>
</evidence>
<evidence type="ECO:0000256" key="13">
    <source>
        <dbReference type="ARBA" id="ARBA00023145"/>
    </source>
</evidence>
<feature type="binding site" evidence="16">
    <location>
        <position position="194"/>
    </location>
    <ligand>
        <name>Ca(2+)</name>
        <dbReference type="ChEBI" id="CHEBI:29108"/>
        <label>3</label>
    </ligand>
</feature>
<dbReference type="FunFam" id="3.40.390.10:FF:000007">
    <property type="entry name" value="Collagenase 3"/>
    <property type="match status" value="1"/>
</dbReference>
<reference evidence="20" key="3">
    <citation type="submission" date="2025-08" db="UniProtKB">
        <authorList>
            <consortium name="Ensembl"/>
        </authorList>
    </citation>
    <scope>IDENTIFICATION</scope>
</reference>
<feature type="chain" id="PRO_5017369381" description="Peptidase metallopeptidase domain-containing protein" evidence="18">
    <location>
        <begin position="20"/>
        <end position="279"/>
    </location>
</feature>
<dbReference type="Ensembl" id="ENSAMXT00000048171.1">
    <property type="protein sequence ID" value="ENSAMXP00000040149.1"/>
    <property type="gene ID" value="ENSAMXG00000040606.1"/>
</dbReference>
<keyword evidence="8" id="KW-0378">Hydrolase</keyword>
<proteinExistence type="inferred from homology"/>
<dbReference type="STRING" id="7994.ENSAMXP00000040149"/>
<evidence type="ECO:0000256" key="2">
    <source>
        <dbReference type="ARBA" id="ARBA00010370"/>
    </source>
</evidence>
<dbReference type="InParanoid" id="A0A3B1JFQ9"/>
<dbReference type="Bgee" id="ENSAMXG00000040606">
    <property type="expression patterns" value="Expressed in olfactory epithelium"/>
</dbReference>
<feature type="binding site" evidence="16">
    <location>
        <position position="120"/>
    </location>
    <ligand>
        <name>Ca(2+)</name>
        <dbReference type="ChEBI" id="CHEBI:29108"/>
        <label>1</label>
    </ligand>
</feature>
<feature type="binding site" evidence="16">
    <location>
        <position position="172"/>
    </location>
    <ligand>
        <name>Ca(2+)</name>
        <dbReference type="ChEBI" id="CHEBI:29108"/>
        <label>3</label>
    </ligand>
</feature>
<evidence type="ECO:0000256" key="15">
    <source>
        <dbReference type="PIRSR" id="PIRSR621190-1"/>
    </source>
</evidence>
<evidence type="ECO:0000256" key="17">
    <source>
        <dbReference type="PIRSR" id="PIRSR621190-5"/>
    </source>
</evidence>
<feature type="active site" evidence="15">
    <location>
        <position position="216"/>
    </location>
</feature>
<dbReference type="InterPro" id="IPR001818">
    <property type="entry name" value="Pept_M10_metallopeptidase"/>
</dbReference>
<dbReference type="InterPro" id="IPR033739">
    <property type="entry name" value="M10A_MMP"/>
</dbReference>
<keyword evidence="7 18" id="KW-0732">Signal</keyword>
<evidence type="ECO:0000256" key="8">
    <source>
        <dbReference type="ARBA" id="ARBA00022801"/>
    </source>
</evidence>
<feature type="binding site" evidence="16">
    <location>
        <position position="195"/>
    </location>
    <ligand>
        <name>Ca(2+)</name>
        <dbReference type="ChEBI" id="CHEBI:29108"/>
        <label>1</label>
    </ligand>
</feature>
<dbReference type="PANTHER" id="PTHR10201:SF151">
    <property type="entry name" value="INTERSTITIAL COLLAGENASE"/>
    <property type="match status" value="1"/>
</dbReference>
<keyword evidence="5" id="KW-0645">Protease</keyword>
<keyword evidence="12" id="KW-0177">Collagen degradation</keyword>
<name>A0A3B1JFQ9_ASTMX</name>
<dbReference type="PRINTS" id="PR00138">
    <property type="entry name" value="MATRIXIN"/>
</dbReference>
<reference evidence="21" key="2">
    <citation type="journal article" date="2014" name="Nat. Commun.">
        <title>The cavefish genome reveals candidate genes for eye loss.</title>
        <authorList>
            <person name="McGaugh S.E."/>
            <person name="Gross J.B."/>
            <person name="Aken B."/>
            <person name="Blin M."/>
            <person name="Borowsky R."/>
            <person name="Chalopin D."/>
            <person name="Hinaux H."/>
            <person name="Jeffery W.R."/>
            <person name="Keene A."/>
            <person name="Ma L."/>
            <person name="Minx P."/>
            <person name="Murphy D."/>
            <person name="O'Quin K.E."/>
            <person name="Retaux S."/>
            <person name="Rohner N."/>
            <person name="Searle S.M."/>
            <person name="Stahl B.A."/>
            <person name="Tabin C."/>
            <person name="Volff J.N."/>
            <person name="Yoshizawa M."/>
            <person name="Warren W.C."/>
        </authorList>
    </citation>
    <scope>NUCLEOTIDE SEQUENCE [LARGE SCALE GENOMIC DNA]</scope>
    <source>
        <strain evidence="21">female</strain>
    </source>
</reference>
<evidence type="ECO:0000256" key="10">
    <source>
        <dbReference type="ARBA" id="ARBA00022837"/>
    </source>
</evidence>
<feature type="binding site" evidence="16">
    <location>
        <position position="192"/>
    </location>
    <ligand>
        <name>Zn(2+)</name>
        <dbReference type="ChEBI" id="CHEBI:29105"/>
        <label>1</label>
    </ligand>
</feature>
<dbReference type="InterPro" id="IPR002477">
    <property type="entry name" value="Peptidoglycan-bd-like"/>
</dbReference>
<organism evidence="20 21">
    <name type="scientific">Astyanax mexicanus</name>
    <name type="common">Blind cave fish</name>
    <name type="synonym">Astyanax fasciatus mexicanus</name>
    <dbReference type="NCBI Taxonomy" id="7994"/>
    <lineage>
        <taxon>Eukaryota</taxon>
        <taxon>Metazoa</taxon>
        <taxon>Chordata</taxon>
        <taxon>Craniata</taxon>
        <taxon>Vertebrata</taxon>
        <taxon>Euteleostomi</taxon>
        <taxon>Actinopterygii</taxon>
        <taxon>Neopterygii</taxon>
        <taxon>Teleostei</taxon>
        <taxon>Ostariophysi</taxon>
        <taxon>Characiformes</taxon>
        <taxon>Characoidei</taxon>
        <taxon>Acestrorhamphidae</taxon>
        <taxon>Acestrorhamphinae</taxon>
        <taxon>Astyanax</taxon>
    </lineage>
</organism>
<dbReference type="Gene3D" id="3.40.390.10">
    <property type="entry name" value="Collagenase (Catalytic Domain)"/>
    <property type="match status" value="1"/>
</dbReference>
<dbReference type="GO" id="GO:0030574">
    <property type="term" value="P:collagen catabolic process"/>
    <property type="evidence" value="ECO:0007669"/>
    <property type="project" value="UniProtKB-KW"/>
</dbReference>
<keyword evidence="14" id="KW-1015">Disulfide bond</keyword>
<keyword evidence="4" id="KW-0272">Extracellular matrix</keyword>
<feature type="binding site" evidence="16">
    <location>
        <position position="233"/>
    </location>
    <ligand>
        <name>Zn(2+)</name>
        <dbReference type="ChEBI" id="CHEBI:29105"/>
        <label>2</label>
        <note>catalytic</note>
    </ligand>
</feature>
<dbReference type="SMART" id="SM00235">
    <property type="entry name" value="ZnMc"/>
    <property type="match status" value="1"/>
</dbReference>
<dbReference type="InterPro" id="IPR036365">
    <property type="entry name" value="PGBD-like_sf"/>
</dbReference>
<feature type="binding site" evidence="16">
    <location>
        <position position="188"/>
    </location>
    <ligand>
        <name>Ca(2+)</name>
        <dbReference type="ChEBI" id="CHEBI:29108"/>
        <label>2</label>
    </ligand>
</feature>
<dbReference type="Proteomes" id="UP000018467">
    <property type="component" value="Unassembled WGS sequence"/>
</dbReference>
<feature type="binding site" evidence="16">
    <location>
        <position position="225"/>
    </location>
    <ligand>
        <name>Zn(2+)</name>
        <dbReference type="ChEBI" id="CHEBI:29105"/>
        <label>2</label>
        <note>catalytic</note>
    </ligand>
</feature>
<dbReference type="SUPFAM" id="SSF55486">
    <property type="entry name" value="Metalloproteases ('zincins'), catalytic domain"/>
    <property type="match status" value="1"/>
</dbReference>
<evidence type="ECO:0000256" key="6">
    <source>
        <dbReference type="ARBA" id="ARBA00022723"/>
    </source>
</evidence>
<dbReference type="InterPro" id="IPR024079">
    <property type="entry name" value="MetalloPept_cat_dom_sf"/>
</dbReference>
<keyword evidence="3" id="KW-0964">Secreted</keyword>
<feature type="binding site" evidence="16">
    <location>
        <position position="197"/>
    </location>
    <ligand>
        <name>Ca(2+)</name>
        <dbReference type="ChEBI" id="CHEBI:29108"/>
        <label>3</label>
    </ligand>
</feature>
<feature type="domain" description="Peptidase metallopeptidase" evidence="19">
    <location>
        <begin position="101"/>
        <end position="261"/>
    </location>
</feature>
<comment type="similarity">
    <text evidence="2">Belongs to the peptidase M10A family.</text>
</comment>
<comment type="subcellular location">
    <subcellularLocation>
        <location evidence="1">Secreted</location>
        <location evidence="1">Extracellular space</location>
        <location evidence="1">Extracellular matrix</location>
    </subcellularLocation>
</comment>
<evidence type="ECO:0000256" key="1">
    <source>
        <dbReference type="ARBA" id="ARBA00004498"/>
    </source>
</evidence>
<evidence type="ECO:0000256" key="9">
    <source>
        <dbReference type="ARBA" id="ARBA00022833"/>
    </source>
</evidence>
<feature type="binding site" evidence="16">
    <location>
        <position position="171"/>
    </location>
    <ligand>
        <name>Ca(2+)</name>
        <dbReference type="ChEBI" id="CHEBI:29108"/>
        <label>3</label>
    </ligand>
</feature>
<feature type="binding site" evidence="16">
    <location>
        <position position="166"/>
    </location>
    <ligand>
        <name>Zn(2+)</name>
        <dbReference type="ChEBI" id="CHEBI:29105"/>
        <label>1</label>
    </ligand>
</feature>